<reference evidence="2" key="1">
    <citation type="submission" date="2015-11" db="EMBL/GenBank/DDBJ databases">
        <title>De novo transcriptome assembly of four potential Pierce s Disease insect vectors from Arizona vineyards.</title>
        <authorList>
            <person name="Tassone E.E."/>
        </authorList>
    </citation>
    <scope>NUCLEOTIDE SEQUENCE</scope>
</reference>
<dbReference type="EMBL" id="GECU01024457">
    <property type="protein sequence ID" value="JAS83249.1"/>
    <property type="molecule type" value="Transcribed_RNA"/>
</dbReference>
<name>A0A1B6I8L9_9HEMI</name>
<dbReference type="AlphaFoldDB" id="A0A1B6I8L9"/>
<proteinExistence type="predicted"/>
<organism evidence="2">
    <name type="scientific">Homalodisca liturata</name>
    <dbReference type="NCBI Taxonomy" id="320908"/>
    <lineage>
        <taxon>Eukaryota</taxon>
        <taxon>Metazoa</taxon>
        <taxon>Ecdysozoa</taxon>
        <taxon>Arthropoda</taxon>
        <taxon>Hexapoda</taxon>
        <taxon>Insecta</taxon>
        <taxon>Pterygota</taxon>
        <taxon>Neoptera</taxon>
        <taxon>Paraneoptera</taxon>
        <taxon>Hemiptera</taxon>
        <taxon>Auchenorrhyncha</taxon>
        <taxon>Membracoidea</taxon>
        <taxon>Cicadellidae</taxon>
        <taxon>Cicadellinae</taxon>
        <taxon>Proconiini</taxon>
        <taxon>Homalodisca</taxon>
    </lineage>
</organism>
<gene>
    <name evidence="2" type="ORF">g.18498</name>
</gene>
<protein>
    <submittedName>
        <fullName evidence="2">Uncharacterized protein</fullName>
    </submittedName>
</protein>
<evidence type="ECO:0000313" key="2">
    <source>
        <dbReference type="EMBL" id="JAS83249.1"/>
    </source>
</evidence>
<feature type="compositionally biased region" description="Pro residues" evidence="1">
    <location>
        <begin position="52"/>
        <end position="61"/>
    </location>
</feature>
<feature type="region of interest" description="Disordered" evidence="1">
    <location>
        <begin position="1"/>
        <end position="100"/>
    </location>
</feature>
<evidence type="ECO:0000256" key="1">
    <source>
        <dbReference type="SAM" id="MobiDB-lite"/>
    </source>
</evidence>
<feature type="non-terminal residue" evidence="2">
    <location>
        <position position="1"/>
    </location>
</feature>
<feature type="compositionally biased region" description="Basic and acidic residues" evidence="1">
    <location>
        <begin position="13"/>
        <end position="36"/>
    </location>
</feature>
<feature type="compositionally biased region" description="Gly residues" evidence="1">
    <location>
        <begin position="1"/>
        <end position="10"/>
    </location>
</feature>
<accession>A0A1B6I8L9</accession>
<sequence length="151" mass="16961">NGGGGGGGFGKDSYYDRYYDRPSSRFDERDSFERRYPPLPPRDLGPRRGDFMPPPPSIPPRGPRDSMALGLRGPPDSFDRTGDYMFSRRSPPPSTDRYGHLYDDYTRDSYDDRRISCIIIIEVAISISRRRGGTPAEHVVTGPVEGVGWTT</sequence>